<dbReference type="Proteomes" id="UP001372338">
    <property type="component" value="Unassembled WGS sequence"/>
</dbReference>
<accession>A0AAN9EF70</accession>
<dbReference type="PANTHER" id="PTHR45431:SF3">
    <property type="entry name" value="RHODANESE-LIKE DOMAIN-CONTAINING PROTEIN 15, CHLOROPLASTIC"/>
    <property type="match status" value="1"/>
</dbReference>
<dbReference type="InterPro" id="IPR001763">
    <property type="entry name" value="Rhodanese-like_dom"/>
</dbReference>
<dbReference type="CDD" id="cd00158">
    <property type="entry name" value="RHOD"/>
    <property type="match status" value="1"/>
</dbReference>
<protein>
    <recommendedName>
        <fullName evidence="1">Rhodanese domain-containing protein</fullName>
    </recommendedName>
</protein>
<evidence type="ECO:0000259" key="1">
    <source>
        <dbReference type="PROSITE" id="PS50206"/>
    </source>
</evidence>
<sequence>MASGCRHLHLLNISHLPYLPHSHHSHLSSPLSPSPSLPHQFPKFRMEAALNGNMEATKVPTSVPVRVAYELLLAGHKYLDVRTPEEFDAGHAPDAVNIPYMFRARSGMTKNPNFLEEVSSQFRKDDEIRKEYIIIIRKSCNDQIQYSIKRHQDIEGSPSYTGNNHISVKVALVAAATNEILKLERCTLIFYTTGSQLAFSPDGANAAGSVFVETLLFQLLRQTIILAPVRIAQKQLAEANKREAVRITTHKAELAASQQKAFCISHVDVGLDVAALHEVVTRVM</sequence>
<dbReference type="SUPFAM" id="SSF52821">
    <property type="entry name" value="Rhodanese/Cell cycle control phosphatase"/>
    <property type="match status" value="1"/>
</dbReference>
<dbReference type="Gene3D" id="3.40.250.10">
    <property type="entry name" value="Rhodanese-like domain"/>
    <property type="match status" value="1"/>
</dbReference>
<organism evidence="2 3">
    <name type="scientific">Crotalaria pallida</name>
    <name type="common">Smooth rattlebox</name>
    <name type="synonym">Crotalaria striata</name>
    <dbReference type="NCBI Taxonomy" id="3830"/>
    <lineage>
        <taxon>Eukaryota</taxon>
        <taxon>Viridiplantae</taxon>
        <taxon>Streptophyta</taxon>
        <taxon>Embryophyta</taxon>
        <taxon>Tracheophyta</taxon>
        <taxon>Spermatophyta</taxon>
        <taxon>Magnoliopsida</taxon>
        <taxon>eudicotyledons</taxon>
        <taxon>Gunneridae</taxon>
        <taxon>Pentapetalae</taxon>
        <taxon>rosids</taxon>
        <taxon>fabids</taxon>
        <taxon>Fabales</taxon>
        <taxon>Fabaceae</taxon>
        <taxon>Papilionoideae</taxon>
        <taxon>50 kb inversion clade</taxon>
        <taxon>genistoids sensu lato</taxon>
        <taxon>core genistoids</taxon>
        <taxon>Crotalarieae</taxon>
        <taxon>Crotalaria</taxon>
    </lineage>
</organism>
<dbReference type="Pfam" id="PF00581">
    <property type="entry name" value="Rhodanese"/>
    <property type="match status" value="1"/>
</dbReference>
<reference evidence="2 3" key="1">
    <citation type="submission" date="2024-01" db="EMBL/GenBank/DDBJ databases">
        <title>The genomes of 5 underutilized Papilionoideae crops provide insights into root nodulation and disease resistanc.</title>
        <authorList>
            <person name="Yuan L."/>
        </authorList>
    </citation>
    <scope>NUCLEOTIDE SEQUENCE [LARGE SCALE GENOMIC DNA]</scope>
    <source>
        <strain evidence="2">ZHUSHIDOU_FW_LH</strain>
        <tissue evidence="2">Leaf</tissue>
    </source>
</reference>
<gene>
    <name evidence="2" type="ORF">RIF29_29791</name>
</gene>
<proteinExistence type="predicted"/>
<dbReference type="EMBL" id="JAYWIO010000006">
    <property type="protein sequence ID" value="KAK7256349.1"/>
    <property type="molecule type" value="Genomic_DNA"/>
</dbReference>
<evidence type="ECO:0000313" key="2">
    <source>
        <dbReference type="EMBL" id="KAK7256349.1"/>
    </source>
</evidence>
<dbReference type="PROSITE" id="PS50206">
    <property type="entry name" value="RHODANESE_3"/>
    <property type="match status" value="1"/>
</dbReference>
<feature type="domain" description="Rhodanese" evidence="1">
    <location>
        <begin position="72"/>
        <end position="128"/>
    </location>
</feature>
<dbReference type="PANTHER" id="PTHR45431">
    <property type="entry name" value="RHODANESE-LIKE DOMAIN-CONTAINING PROTEIN 15, CHLOROPLASTIC"/>
    <property type="match status" value="1"/>
</dbReference>
<dbReference type="InterPro" id="IPR036873">
    <property type="entry name" value="Rhodanese-like_dom_sf"/>
</dbReference>
<comment type="caution">
    <text evidence="2">The sequence shown here is derived from an EMBL/GenBank/DDBJ whole genome shotgun (WGS) entry which is preliminary data.</text>
</comment>
<keyword evidence="3" id="KW-1185">Reference proteome</keyword>
<dbReference type="AlphaFoldDB" id="A0AAN9EF70"/>
<name>A0AAN9EF70_CROPI</name>
<evidence type="ECO:0000313" key="3">
    <source>
        <dbReference type="Proteomes" id="UP001372338"/>
    </source>
</evidence>
<dbReference type="InterPro" id="IPR052367">
    <property type="entry name" value="Thiosulfate_ST/Rhodanese-like"/>
</dbReference>